<dbReference type="PANTHER" id="PTHR45431:SF3">
    <property type="entry name" value="RHODANESE-LIKE DOMAIN-CONTAINING PROTEIN 15, CHLOROPLASTIC"/>
    <property type="match status" value="1"/>
</dbReference>
<dbReference type="EMBL" id="JACXAF010000006">
    <property type="protein sequence ID" value="MBD1388924.1"/>
    <property type="molecule type" value="Genomic_DNA"/>
</dbReference>
<protein>
    <submittedName>
        <fullName evidence="3">Rhodanese-like domain-containing protein</fullName>
    </submittedName>
</protein>
<dbReference type="InterPro" id="IPR001763">
    <property type="entry name" value="Rhodanese-like_dom"/>
</dbReference>
<organism evidence="3 4">
    <name type="scientific">Neiella litorisoli</name>
    <dbReference type="NCBI Taxonomy" id="2771431"/>
    <lineage>
        <taxon>Bacteria</taxon>
        <taxon>Pseudomonadati</taxon>
        <taxon>Pseudomonadota</taxon>
        <taxon>Gammaproteobacteria</taxon>
        <taxon>Alteromonadales</taxon>
        <taxon>Echinimonadaceae</taxon>
        <taxon>Neiella</taxon>
    </lineage>
</organism>
<evidence type="ECO:0000259" key="2">
    <source>
        <dbReference type="PROSITE" id="PS50206"/>
    </source>
</evidence>
<accession>A0A8J6QQP8</accession>
<keyword evidence="1" id="KW-0732">Signal</keyword>
<dbReference type="RefSeq" id="WP_191144032.1">
    <property type="nucleotide sequence ID" value="NZ_JACXAF010000006.1"/>
</dbReference>
<reference evidence="3" key="1">
    <citation type="submission" date="2020-09" db="EMBL/GenBank/DDBJ databases">
        <title>A novel bacterium of genus Neiella, isolated from South China Sea.</title>
        <authorList>
            <person name="Huang H."/>
            <person name="Mo K."/>
            <person name="Hu Y."/>
        </authorList>
    </citation>
    <scope>NUCLEOTIDE SEQUENCE</scope>
    <source>
        <strain evidence="3">HB171785</strain>
    </source>
</reference>
<dbReference type="Gene3D" id="3.40.250.10">
    <property type="entry name" value="Rhodanese-like domain"/>
    <property type="match status" value="1"/>
</dbReference>
<dbReference type="CDD" id="cd00158">
    <property type="entry name" value="RHOD"/>
    <property type="match status" value="1"/>
</dbReference>
<dbReference type="Proteomes" id="UP000638014">
    <property type="component" value="Unassembled WGS sequence"/>
</dbReference>
<dbReference type="PROSITE" id="PS50206">
    <property type="entry name" value="RHODANESE_3"/>
    <property type="match status" value="1"/>
</dbReference>
<evidence type="ECO:0000313" key="4">
    <source>
        <dbReference type="Proteomes" id="UP000638014"/>
    </source>
</evidence>
<dbReference type="Pfam" id="PF00581">
    <property type="entry name" value="Rhodanese"/>
    <property type="match status" value="1"/>
</dbReference>
<comment type="caution">
    <text evidence="3">The sequence shown here is derived from an EMBL/GenBank/DDBJ whole genome shotgun (WGS) entry which is preliminary data.</text>
</comment>
<evidence type="ECO:0000313" key="3">
    <source>
        <dbReference type="EMBL" id="MBD1388924.1"/>
    </source>
</evidence>
<dbReference type="AlphaFoldDB" id="A0A8J6QQP8"/>
<gene>
    <name evidence="3" type="ORF">IC617_05740</name>
</gene>
<evidence type="ECO:0000256" key="1">
    <source>
        <dbReference type="SAM" id="SignalP"/>
    </source>
</evidence>
<dbReference type="InterPro" id="IPR052367">
    <property type="entry name" value="Thiosulfate_ST/Rhodanese-like"/>
</dbReference>
<feature type="signal peptide" evidence="1">
    <location>
        <begin position="1"/>
        <end position="26"/>
    </location>
</feature>
<dbReference type="PANTHER" id="PTHR45431">
    <property type="entry name" value="RHODANESE-LIKE DOMAIN-CONTAINING PROTEIN 15, CHLOROPLASTIC"/>
    <property type="match status" value="1"/>
</dbReference>
<dbReference type="SMART" id="SM00450">
    <property type="entry name" value="RHOD"/>
    <property type="match status" value="1"/>
</dbReference>
<name>A0A8J6QQP8_9GAMM</name>
<feature type="chain" id="PRO_5035247037" evidence="1">
    <location>
        <begin position="27"/>
        <end position="130"/>
    </location>
</feature>
<dbReference type="InterPro" id="IPR036873">
    <property type="entry name" value="Rhodanese-like_dom_sf"/>
</dbReference>
<dbReference type="SUPFAM" id="SSF52821">
    <property type="entry name" value="Rhodanese/Cell cycle control phosphatase"/>
    <property type="match status" value="1"/>
</dbReference>
<sequence>MTKGFSSLLQVIVTIVALCSFAAANAETVAPKDPQMAWQQVVNGAVLIDVRTTEEFQQGHLAGAINIPYELIVAGVQHHQLGPDTDIVVYCRSGRRSGIAEQQLNQAGYSKVYNGGGFISLLESPHNPHQ</sequence>
<keyword evidence="4" id="KW-1185">Reference proteome</keyword>
<feature type="domain" description="Rhodanese" evidence="2">
    <location>
        <begin position="41"/>
        <end position="130"/>
    </location>
</feature>
<proteinExistence type="predicted"/>